<reference evidence="2 3" key="1">
    <citation type="submission" date="2018-05" db="EMBL/GenBank/DDBJ databases">
        <title>Genomic Encyclopedia of Type Strains, Phase IV (KMG-IV): sequencing the most valuable type-strain genomes for metagenomic binning, comparative biology and taxonomic classification.</title>
        <authorList>
            <person name="Goeker M."/>
        </authorList>
    </citation>
    <scope>NUCLEOTIDE SEQUENCE [LARGE SCALE GENOMIC DNA]</scope>
    <source>
        <strain evidence="2 3">DSM 566</strain>
    </source>
</reference>
<dbReference type="InterPro" id="IPR041304">
    <property type="entry name" value="AbiTii"/>
</dbReference>
<dbReference type="Proteomes" id="UP000247811">
    <property type="component" value="Unassembled WGS sequence"/>
</dbReference>
<dbReference type="Pfam" id="PF18864">
    <property type="entry name" value="AbiTii"/>
    <property type="match status" value="1"/>
</dbReference>
<comment type="caution">
    <text evidence="2">The sequence shown here is derived from an EMBL/GenBank/DDBJ whole genome shotgun (WGS) entry which is preliminary data.</text>
</comment>
<protein>
    <recommendedName>
        <fullName evidence="1">AbiTii domain-containing protein</fullName>
    </recommendedName>
</protein>
<proteinExistence type="predicted"/>
<accession>A0A318H860</accession>
<dbReference type="RefSeq" id="WP_170130771.1">
    <property type="nucleotide sequence ID" value="NZ_QJJS01000015.1"/>
</dbReference>
<feature type="domain" description="AbiTii" evidence="1">
    <location>
        <begin position="4"/>
        <end position="182"/>
    </location>
</feature>
<evidence type="ECO:0000259" key="1">
    <source>
        <dbReference type="Pfam" id="PF18864"/>
    </source>
</evidence>
<evidence type="ECO:0000313" key="2">
    <source>
        <dbReference type="EMBL" id="PXW94146.1"/>
    </source>
</evidence>
<sequence>MPALVPELVNMASDPAVSTGELLRRALVAARRLDAPELVEWITSELNGYKDREIPDYRIIRGQIMVMNPVRGLIPFRVRNAEAFDLLSRHPEMQSIPELEELARSDGELGRYFPPAIEQRIMQGMQLPMRPQLCFSAVQVKGIVEKVRNRILEWALDLERRGVLGEGLTFTQKEKQTVQEQHYHFGNVSGSQIQISSNGSTQTQANTTGTDLEALRGLVEALGTALDRGAVQGDAADELRAELATLKAQAASPKPKWEIIKATARTIKTVAEGAAGNILGELAKPHVQTLLALAAGAAGG</sequence>
<organism evidence="2 3">
    <name type="scientific">Sphaerotilus hippei</name>
    <dbReference type="NCBI Taxonomy" id="744406"/>
    <lineage>
        <taxon>Bacteria</taxon>
        <taxon>Pseudomonadati</taxon>
        <taxon>Pseudomonadota</taxon>
        <taxon>Betaproteobacteria</taxon>
        <taxon>Burkholderiales</taxon>
        <taxon>Sphaerotilaceae</taxon>
        <taxon>Sphaerotilus</taxon>
    </lineage>
</organism>
<evidence type="ECO:0000313" key="3">
    <source>
        <dbReference type="Proteomes" id="UP000247811"/>
    </source>
</evidence>
<name>A0A318H860_9BURK</name>
<gene>
    <name evidence="2" type="ORF">C7444_11540</name>
</gene>
<dbReference type="EMBL" id="QJJS01000015">
    <property type="protein sequence ID" value="PXW94146.1"/>
    <property type="molecule type" value="Genomic_DNA"/>
</dbReference>
<keyword evidence="3" id="KW-1185">Reference proteome</keyword>
<dbReference type="AlphaFoldDB" id="A0A318H860"/>